<dbReference type="SUPFAM" id="SSF52540">
    <property type="entry name" value="P-loop containing nucleoside triphosphate hydrolases"/>
    <property type="match status" value="1"/>
</dbReference>
<sequence>MIQSIHLTNWRSHANTHLIFHKGTNLLVGIMGAGKSSILEAISFSLFGTFPAIERRKLKIENIVRLNEPSAKIILEFEWEGGVYRVERTIEKSKKGSSSTAEIYKNQTLVEHGQAAVTSYIQNLIGLDYDLFTRAVYSEQNNIDHFLNLDPKKRREEIDALLGLDRFETARANVVTVINQIRSKRQIFEEKFNKTEIQELESTTKKHQESVSLAESQLKEIVVSYEQKNTDLQIAFTLFTTMKADKEKFDELDRDLLRFSTQSESLKKELENKTFDGDAQSKLEKKLTASTEEKTKFLTKLRTIDGEQAKISKEIGSLEAKLKSALQNQQTIASLEVELSSLLQGETSENLLEKQKGMEQQLLSMQSEKKSTENELADINDLIPKLRTGLSKCPLCSSDLNDLSVSHIKTEKENLIRSKTKRIAELSDLVLSVKKSHETLSNRIRKSSFLAEKISSLKKENINLEDIDKAKKKFDGDLISLNDEKILLQTTIENLNSDLESIRQELTSTKNLMAKKTEFDHISIKINETKTKLSTIKFDNKSFEEIRTKTEQLRLEVERILSSKKTIQAEIQNSNEMLRVVCQRLESIKSLEKDILALAKLEEELSIYKNALLDTQTSLRLNLIEAINSAMNEIWSIFYPYKNYHALRLGVSEKDYVFEVHDGNDWKSLETIASGGERACAALALRVAFAMVLTPSLSWLILDEPTHNLDSEAVELLSSALQYKVPEVVKQTFIITHDEGFMGSEFASSYRFTRDKSRNGETKIDSN</sequence>
<dbReference type="PANTHER" id="PTHR32114">
    <property type="entry name" value="ABC TRANSPORTER ABCH.3"/>
    <property type="match status" value="1"/>
</dbReference>
<feature type="coiled-coil region" evidence="2">
    <location>
        <begin position="485"/>
        <end position="512"/>
    </location>
</feature>
<evidence type="ECO:0000313" key="5">
    <source>
        <dbReference type="Proteomes" id="UP000789941"/>
    </source>
</evidence>
<accession>A0A5E4LTG8</accession>
<dbReference type="GO" id="GO:0016887">
    <property type="term" value="F:ATP hydrolysis activity"/>
    <property type="evidence" value="ECO:0007669"/>
    <property type="project" value="InterPro"/>
</dbReference>
<proteinExistence type="predicted"/>
<dbReference type="PANTHER" id="PTHR32114:SF2">
    <property type="entry name" value="ABC TRANSPORTER ABCH.3"/>
    <property type="match status" value="1"/>
</dbReference>
<reference evidence="4 5" key="1">
    <citation type="submission" date="2019-08" db="EMBL/GenBank/DDBJ databases">
        <authorList>
            <person name="Vazquez-Campos X."/>
        </authorList>
    </citation>
    <scope>NUCLEOTIDE SEQUENCE [LARGE SCALE GENOMIC DNA]</scope>
    <source>
        <strain evidence="4">LFW-283_2</strain>
    </source>
</reference>
<evidence type="ECO:0000256" key="2">
    <source>
        <dbReference type="SAM" id="Coils"/>
    </source>
</evidence>
<evidence type="ECO:0000313" key="4">
    <source>
        <dbReference type="EMBL" id="VVC04408.1"/>
    </source>
</evidence>
<dbReference type="Gene3D" id="3.40.50.300">
    <property type="entry name" value="P-loop containing nucleotide triphosphate hydrolases"/>
    <property type="match status" value="2"/>
</dbReference>
<organism evidence="4 5">
    <name type="scientific">Candidatus Bilamarchaeum dharawalense</name>
    <dbReference type="NCBI Taxonomy" id="2885759"/>
    <lineage>
        <taxon>Archaea</taxon>
        <taxon>Candidatus Micrarchaeota</taxon>
        <taxon>Candidatus Micrarchaeia</taxon>
        <taxon>Candidatus Anstonellales</taxon>
        <taxon>Candidatus Bilamarchaeaceae</taxon>
        <taxon>Candidatus Bilamarchaeum</taxon>
    </lineage>
</organism>
<feature type="domain" description="Rad50/SbcC-type AAA" evidence="3">
    <location>
        <begin position="4"/>
        <end position="211"/>
    </location>
</feature>
<evidence type="ECO:0000259" key="3">
    <source>
        <dbReference type="Pfam" id="PF13476"/>
    </source>
</evidence>
<evidence type="ECO:0000256" key="1">
    <source>
        <dbReference type="ARBA" id="ARBA00023054"/>
    </source>
</evidence>
<feature type="coiled-coil region" evidence="2">
    <location>
        <begin position="355"/>
        <end position="382"/>
    </location>
</feature>
<dbReference type="InterPro" id="IPR027417">
    <property type="entry name" value="P-loop_NTPase"/>
</dbReference>
<dbReference type="Gene3D" id="1.10.287.510">
    <property type="entry name" value="Helix hairpin bin"/>
    <property type="match status" value="1"/>
</dbReference>
<dbReference type="AlphaFoldDB" id="A0A5E4LTG8"/>
<dbReference type="GO" id="GO:0006302">
    <property type="term" value="P:double-strand break repair"/>
    <property type="evidence" value="ECO:0007669"/>
    <property type="project" value="InterPro"/>
</dbReference>
<feature type="coiled-coil region" evidence="2">
    <location>
        <begin position="591"/>
        <end position="618"/>
    </location>
</feature>
<dbReference type="Proteomes" id="UP000789941">
    <property type="component" value="Unassembled WGS sequence"/>
</dbReference>
<dbReference type="SUPFAM" id="SSF75712">
    <property type="entry name" value="Rad50 coiled-coil Zn hook"/>
    <property type="match status" value="1"/>
</dbReference>
<keyword evidence="1 2" id="KW-0175">Coiled coil</keyword>
<gene>
    <name evidence="4" type="ORF">LFW2832_00933</name>
</gene>
<dbReference type="EMBL" id="CABMJJ010000009">
    <property type="protein sequence ID" value="VVC04408.1"/>
    <property type="molecule type" value="Genomic_DNA"/>
</dbReference>
<dbReference type="InterPro" id="IPR038729">
    <property type="entry name" value="Rad50/SbcC_AAA"/>
</dbReference>
<protein>
    <submittedName>
        <fullName evidence="4">DNA double-strand break repair Rad50 ATPase</fullName>
    </submittedName>
</protein>
<dbReference type="Pfam" id="PF13476">
    <property type="entry name" value="AAA_23"/>
    <property type="match status" value="1"/>
</dbReference>
<name>A0A5E4LTG8_9ARCH</name>
<comment type="caution">
    <text evidence="4">The sequence shown here is derived from an EMBL/GenBank/DDBJ whole genome shotgun (WGS) entry which is preliminary data.</text>
</comment>